<feature type="domain" description="L,D-TPase catalytic" evidence="8">
    <location>
        <begin position="68"/>
        <end position="212"/>
    </location>
</feature>
<name>A0AA86MW70_9BACT</name>
<evidence type="ECO:0000256" key="4">
    <source>
        <dbReference type="ARBA" id="ARBA00022960"/>
    </source>
</evidence>
<keyword evidence="6 7" id="KW-0961">Cell wall biogenesis/degradation</keyword>
<dbReference type="GO" id="GO:0016740">
    <property type="term" value="F:transferase activity"/>
    <property type="evidence" value="ECO:0007669"/>
    <property type="project" value="UniProtKB-KW"/>
</dbReference>
<dbReference type="GO" id="GO:0018104">
    <property type="term" value="P:peptidoglycan-protein cross-linking"/>
    <property type="evidence" value="ECO:0007669"/>
    <property type="project" value="TreeGrafter"/>
</dbReference>
<evidence type="ECO:0000256" key="5">
    <source>
        <dbReference type="ARBA" id="ARBA00022984"/>
    </source>
</evidence>
<dbReference type="KEGG" id="nti:DNFV4_00558"/>
<dbReference type="Proteomes" id="UP001179121">
    <property type="component" value="Chromosome"/>
</dbReference>
<dbReference type="InterPro" id="IPR005490">
    <property type="entry name" value="LD_TPept_cat_dom"/>
</dbReference>
<keyword evidence="5 7" id="KW-0573">Peptidoglycan synthesis</keyword>
<dbReference type="GO" id="GO:0071555">
    <property type="term" value="P:cell wall organization"/>
    <property type="evidence" value="ECO:0007669"/>
    <property type="project" value="UniProtKB-UniRule"/>
</dbReference>
<evidence type="ECO:0000256" key="6">
    <source>
        <dbReference type="ARBA" id="ARBA00023316"/>
    </source>
</evidence>
<evidence type="ECO:0000256" key="2">
    <source>
        <dbReference type="ARBA" id="ARBA00005992"/>
    </source>
</evidence>
<dbReference type="Pfam" id="PF03734">
    <property type="entry name" value="YkuD"/>
    <property type="match status" value="1"/>
</dbReference>
<dbReference type="PANTHER" id="PTHR30582">
    <property type="entry name" value="L,D-TRANSPEPTIDASE"/>
    <property type="match status" value="1"/>
</dbReference>
<accession>A0AA86MW70</accession>
<keyword evidence="3" id="KW-0808">Transferase</keyword>
<organism evidence="9 10">
    <name type="scientific">Nitrospira tepida</name>
    <dbReference type="NCBI Taxonomy" id="2973512"/>
    <lineage>
        <taxon>Bacteria</taxon>
        <taxon>Pseudomonadati</taxon>
        <taxon>Nitrospirota</taxon>
        <taxon>Nitrospiria</taxon>
        <taxon>Nitrospirales</taxon>
        <taxon>Nitrospiraceae</taxon>
        <taxon>Nitrospira</taxon>
    </lineage>
</organism>
<dbReference type="CDD" id="cd16913">
    <property type="entry name" value="YkuD_like"/>
    <property type="match status" value="1"/>
</dbReference>
<proteinExistence type="inferred from homology"/>
<dbReference type="GO" id="GO:0008360">
    <property type="term" value="P:regulation of cell shape"/>
    <property type="evidence" value="ECO:0007669"/>
    <property type="project" value="UniProtKB-UniRule"/>
</dbReference>
<gene>
    <name evidence="9" type="ORF">DNFV4_00558</name>
</gene>
<feature type="active site" description="Nucleophile" evidence="7">
    <location>
        <position position="188"/>
    </location>
</feature>
<evidence type="ECO:0000259" key="8">
    <source>
        <dbReference type="PROSITE" id="PS52029"/>
    </source>
</evidence>
<dbReference type="Gene3D" id="2.40.440.10">
    <property type="entry name" value="L,D-transpeptidase catalytic domain-like"/>
    <property type="match status" value="1"/>
</dbReference>
<reference evidence="9" key="1">
    <citation type="submission" date="2022-10" db="EMBL/GenBank/DDBJ databases">
        <authorList>
            <person name="Koch H."/>
        </authorList>
    </citation>
    <scope>NUCLEOTIDE SEQUENCE</scope>
    <source>
        <strain evidence="9">DNF</strain>
    </source>
</reference>
<evidence type="ECO:0000256" key="7">
    <source>
        <dbReference type="PROSITE-ProRule" id="PRU01373"/>
    </source>
</evidence>
<sequence>MKQAATVVLLLLLLLLAAWVGFSQSTWLTPSTDRRPPDPNHALPPLELLLSRQAFLTKKLTQLAPAEPYIVVDTARNLLYLKRREKVLLTALASTGSGTILDKPDHVEGQWVFDTPRGFFTIQSKLLNPVWVKPDWAFVEAGLAVPRNPAERLEPGVLGEYALGFGQGYFIHGTLYARLLGKNVTHGCIRLNDEDLRTVYKAAKIGTPIMIF</sequence>
<dbReference type="SUPFAM" id="SSF141523">
    <property type="entry name" value="L,D-transpeptidase catalytic domain-like"/>
    <property type="match status" value="1"/>
</dbReference>
<dbReference type="EMBL" id="OX365700">
    <property type="protein sequence ID" value="CAI4030133.1"/>
    <property type="molecule type" value="Genomic_DNA"/>
</dbReference>
<dbReference type="AlphaFoldDB" id="A0AA86MW70"/>
<evidence type="ECO:0000313" key="10">
    <source>
        <dbReference type="Proteomes" id="UP001179121"/>
    </source>
</evidence>
<dbReference type="InterPro" id="IPR050979">
    <property type="entry name" value="LD-transpeptidase"/>
</dbReference>
<comment type="pathway">
    <text evidence="1 7">Cell wall biogenesis; peptidoglycan biosynthesis.</text>
</comment>
<keyword evidence="10" id="KW-1185">Reference proteome</keyword>
<comment type="similarity">
    <text evidence="2">Belongs to the YkuD family.</text>
</comment>
<evidence type="ECO:0000256" key="3">
    <source>
        <dbReference type="ARBA" id="ARBA00022679"/>
    </source>
</evidence>
<dbReference type="InterPro" id="IPR038063">
    <property type="entry name" value="Transpep_catalytic_dom"/>
</dbReference>
<protein>
    <submittedName>
        <fullName evidence="9">YkuD domain-containing protein</fullName>
    </submittedName>
</protein>
<dbReference type="PROSITE" id="PS52029">
    <property type="entry name" value="LD_TPASE"/>
    <property type="match status" value="1"/>
</dbReference>
<dbReference type="GO" id="GO:0071972">
    <property type="term" value="F:peptidoglycan L,D-transpeptidase activity"/>
    <property type="evidence" value="ECO:0007669"/>
    <property type="project" value="TreeGrafter"/>
</dbReference>
<dbReference type="GO" id="GO:0005576">
    <property type="term" value="C:extracellular region"/>
    <property type="evidence" value="ECO:0007669"/>
    <property type="project" value="TreeGrafter"/>
</dbReference>
<evidence type="ECO:0000256" key="1">
    <source>
        <dbReference type="ARBA" id="ARBA00004752"/>
    </source>
</evidence>
<keyword evidence="4 7" id="KW-0133">Cell shape</keyword>
<evidence type="ECO:0000313" key="9">
    <source>
        <dbReference type="EMBL" id="CAI4030133.1"/>
    </source>
</evidence>
<feature type="active site" description="Proton donor/acceptor" evidence="7">
    <location>
        <position position="172"/>
    </location>
</feature>